<evidence type="ECO:0000256" key="1">
    <source>
        <dbReference type="SAM" id="MobiDB-lite"/>
    </source>
</evidence>
<dbReference type="RefSeq" id="WP_222989768.1">
    <property type="nucleotide sequence ID" value="NZ_JAINVV010000004.1"/>
</dbReference>
<keyword evidence="4" id="KW-1185">Reference proteome</keyword>
<keyword evidence="2" id="KW-0812">Transmembrane</keyword>
<gene>
    <name evidence="3" type="ORF">K7G82_10405</name>
</gene>
<comment type="caution">
    <text evidence="3">The sequence shown here is derived from an EMBL/GenBank/DDBJ whole genome shotgun (WGS) entry which is preliminary data.</text>
</comment>
<dbReference type="EMBL" id="JAINVV010000004">
    <property type="protein sequence ID" value="MBY8822705.1"/>
    <property type="molecule type" value="Genomic_DNA"/>
</dbReference>
<dbReference type="Pfam" id="PF11739">
    <property type="entry name" value="YdbH-like"/>
    <property type="match status" value="1"/>
</dbReference>
<organism evidence="3 4">
    <name type="scientific">Sphingomonas colocasiae</name>
    <dbReference type="NCBI Taxonomy" id="1848973"/>
    <lineage>
        <taxon>Bacteria</taxon>
        <taxon>Pseudomonadati</taxon>
        <taxon>Pseudomonadota</taxon>
        <taxon>Alphaproteobacteria</taxon>
        <taxon>Sphingomonadales</taxon>
        <taxon>Sphingomonadaceae</taxon>
        <taxon>Sphingomonas</taxon>
    </lineage>
</organism>
<dbReference type="InterPro" id="IPR021730">
    <property type="entry name" value="YdbH"/>
</dbReference>
<sequence length="1075" mass="111288">MNESEERAAAEVPKRRRARRVALATGAILLVAIALAWTQRKPIADSFVADALEQRGVSARYEIAEIGFRTQRLEKISIGDPAHPDLTADWAEILIAIRGGGPTVTGVRAGGVRLRGRLIDGTVSFGSIDRLLPAPSGKPFALPDLDLDLNDARMRLDLPNGPVGLKLDGRGNLTGGFRGKLAAVAPELTIGNCPLRGATAWLDLSVTDKAPHVVGPVRAAGFACPDAKLDLARPQARVDAVLNEALNRWKGAMQLDLPHATLGANRLDGVNGTVAFDGGRARTGGDLRIAAKALAVPGGSGQGLTLTGAYRIGNTPRGFQIGLGGKVAVDNAALDRATLARLASLGGTAKGTPVAPLAAALAEAAGRAGAGMRLSGDFTVAQLGDTGSLQLNALDAASRSGARLTMAGGVKIGWPAGLPQVNGRLNLVGGGFPQTVIDLAQPAAGAPIRGNATIAPFASGGARLALNRIDFTADPHGGTRFATRVTLDGPLADGRVTGLTLPLAGHIDARGGFALNPGCAPLGLTALKAAGLTLGATRLTLCPIEGQALFARSAGGGMSGGARIAAPRLSGRLGDSPIEIAAADARLALRAGTLGAQDVAIRLGAPDRATRLDIGILEGRIGGSGMAGRFDRLGGQIGNVPLIVSEAAGNWRFADGALKLDGRLRVADTASTPRFNPLISDDFNLSLIDGKIAASGLLREPAGRTPVTAVTIAHDLSAGTGQAVLDVPELRFGKTLQPDALTHLAFGVVANVDALVSGRGEIRWTPDGVTSDGVFRTSGASLAAAFGPVSNLSGEIRFTDLLGLVTAPGQSVSIGEVNPGLPVTNGVLRYHLLPNQQVAIEGGEWPFASGRLTLDPTILDLGAAKPRYLTFRVSGMDAAAFLQGFDFENINATGIFDGVLPIVFDEKGGRIVDGRLTVREGGGSLAYVGQLTQEDLGNWGNIAFQALRAVRYRSLEVILNGDLDGEMVTQVRFAGLGQGEGTKQNFITRKIAALPIRFNVTIRAPFRQLLFSARSLYDPTLLIEQNLPALLDAQKARTQTAPPQPTSPQPAPPQADSPPPRGQMAVQPPESENKR</sequence>
<reference evidence="3 4" key="1">
    <citation type="submission" date="2021-08" db="EMBL/GenBank/DDBJ databases">
        <authorList>
            <person name="Tuo L."/>
        </authorList>
    </citation>
    <scope>NUCLEOTIDE SEQUENCE [LARGE SCALE GENOMIC DNA]</scope>
    <source>
        <strain evidence="3 4">JCM 31229</strain>
    </source>
</reference>
<evidence type="ECO:0000313" key="3">
    <source>
        <dbReference type="EMBL" id="MBY8822705.1"/>
    </source>
</evidence>
<protein>
    <submittedName>
        <fullName evidence="3">YdbH domain-containing protein</fullName>
    </submittedName>
</protein>
<feature type="compositionally biased region" description="Pro residues" evidence="1">
    <location>
        <begin position="1042"/>
        <end position="1061"/>
    </location>
</feature>
<dbReference type="Proteomes" id="UP000706039">
    <property type="component" value="Unassembled WGS sequence"/>
</dbReference>
<name>A0ABS7PPQ0_9SPHN</name>
<feature type="transmembrane region" description="Helical" evidence="2">
    <location>
        <begin position="21"/>
        <end position="38"/>
    </location>
</feature>
<evidence type="ECO:0000256" key="2">
    <source>
        <dbReference type="SAM" id="Phobius"/>
    </source>
</evidence>
<accession>A0ABS7PPQ0</accession>
<keyword evidence="2" id="KW-0472">Membrane</keyword>
<evidence type="ECO:0000313" key="4">
    <source>
        <dbReference type="Proteomes" id="UP000706039"/>
    </source>
</evidence>
<keyword evidence="2" id="KW-1133">Transmembrane helix</keyword>
<feature type="region of interest" description="Disordered" evidence="1">
    <location>
        <begin position="1033"/>
        <end position="1075"/>
    </location>
</feature>
<proteinExistence type="predicted"/>